<dbReference type="RefSeq" id="WP_151620478.1">
    <property type="nucleotide sequence ID" value="NZ_WBXO01000007.1"/>
</dbReference>
<accession>A0A6I0EZR4</accession>
<evidence type="ECO:0000256" key="1">
    <source>
        <dbReference type="SAM" id="MobiDB-lite"/>
    </source>
</evidence>
<proteinExistence type="predicted"/>
<dbReference type="OrthoDB" id="9969402at2"/>
<gene>
    <name evidence="2" type="ORF">F9B85_10000</name>
</gene>
<dbReference type="Proteomes" id="UP000468766">
    <property type="component" value="Unassembled WGS sequence"/>
</dbReference>
<feature type="region of interest" description="Disordered" evidence="1">
    <location>
        <begin position="52"/>
        <end position="71"/>
    </location>
</feature>
<reference evidence="2 3" key="1">
    <citation type="submission" date="2019-10" db="EMBL/GenBank/DDBJ databases">
        <title>Whole-genome sequence of the extremophile Heliorestis acidaminivorans DSM 24790.</title>
        <authorList>
            <person name="Kyndt J.A."/>
            <person name="Meyer T.E."/>
        </authorList>
    </citation>
    <scope>NUCLEOTIDE SEQUENCE [LARGE SCALE GENOMIC DNA]</scope>
    <source>
        <strain evidence="2 3">DSM 24790</strain>
    </source>
</reference>
<keyword evidence="3" id="KW-1185">Reference proteome</keyword>
<protein>
    <submittedName>
        <fullName evidence="2">Uncharacterized protein</fullName>
    </submittedName>
</protein>
<organism evidence="2 3">
    <name type="scientific">Heliorestis acidaminivorans</name>
    <dbReference type="NCBI Taxonomy" id="553427"/>
    <lineage>
        <taxon>Bacteria</taxon>
        <taxon>Bacillati</taxon>
        <taxon>Bacillota</taxon>
        <taxon>Clostridia</taxon>
        <taxon>Eubacteriales</taxon>
        <taxon>Heliobacteriaceae</taxon>
        <taxon>Heliorestis</taxon>
    </lineage>
</organism>
<dbReference type="EMBL" id="WBXO01000007">
    <property type="protein sequence ID" value="KAB2952135.1"/>
    <property type="molecule type" value="Genomic_DNA"/>
</dbReference>
<evidence type="ECO:0000313" key="2">
    <source>
        <dbReference type="EMBL" id="KAB2952135.1"/>
    </source>
</evidence>
<dbReference type="AlphaFoldDB" id="A0A6I0EZR4"/>
<sequence length="71" mass="8497">MFKYIKLNGELSEREIGGFSTSEEEKPCSSEKPFEINQLEDLLNQLKEEKEAEMRKNNQEGYFELDKHRKR</sequence>
<evidence type="ECO:0000313" key="3">
    <source>
        <dbReference type="Proteomes" id="UP000468766"/>
    </source>
</evidence>
<name>A0A6I0EZR4_9FIRM</name>
<comment type="caution">
    <text evidence="2">The sequence shown here is derived from an EMBL/GenBank/DDBJ whole genome shotgun (WGS) entry which is preliminary data.</text>
</comment>